<dbReference type="AlphaFoldDB" id="A0A8J5CN38"/>
<dbReference type="OrthoDB" id="8195485at2759"/>
<reference evidence="1" key="1">
    <citation type="submission" date="2020-07" db="EMBL/GenBank/DDBJ databases">
        <title>The High-quality genome of the commercially important snow crab, Chionoecetes opilio.</title>
        <authorList>
            <person name="Jeong J.-H."/>
            <person name="Ryu S."/>
        </authorList>
    </citation>
    <scope>NUCLEOTIDE SEQUENCE</scope>
    <source>
        <strain evidence="1">MADBK_172401_WGS</strain>
        <tissue evidence="1">Digestive gland</tissue>
    </source>
</reference>
<evidence type="ECO:0000313" key="2">
    <source>
        <dbReference type="Proteomes" id="UP000770661"/>
    </source>
</evidence>
<comment type="caution">
    <text evidence="1">The sequence shown here is derived from an EMBL/GenBank/DDBJ whole genome shotgun (WGS) entry which is preliminary data.</text>
</comment>
<accession>A0A8J5CN38</accession>
<keyword evidence="2" id="KW-1185">Reference proteome</keyword>
<sequence>MSGCDTVSAWLAQGKIKALKSFGTANDLIFKHSQIWDLRGMYQQTSSIAFGEASSWSAVRQDTKIVGAIHASVKKKKTHCSVQIRARSNLEHCRPCEDALLQHTLGPTIRRLSGDAALKTCQTSQHHHAGHGWELDDGGSLKIRWMCGLPAPDFLNLISCTAEWTCRPSDCSCN</sequence>
<organism evidence="1 2">
    <name type="scientific">Chionoecetes opilio</name>
    <name type="common">Atlantic snow crab</name>
    <name type="synonym">Cancer opilio</name>
    <dbReference type="NCBI Taxonomy" id="41210"/>
    <lineage>
        <taxon>Eukaryota</taxon>
        <taxon>Metazoa</taxon>
        <taxon>Ecdysozoa</taxon>
        <taxon>Arthropoda</taxon>
        <taxon>Crustacea</taxon>
        <taxon>Multicrustacea</taxon>
        <taxon>Malacostraca</taxon>
        <taxon>Eumalacostraca</taxon>
        <taxon>Eucarida</taxon>
        <taxon>Decapoda</taxon>
        <taxon>Pleocyemata</taxon>
        <taxon>Brachyura</taxon>
        <taxon>Eubrachyura</taxon>
        <taxon>Majoidea</taxon>
        <taxon>Majidae</taxon>
        <taxon>Chionoecetes</taxon>
    </lineage>
</organism>
<gene>
    <name evidence="1" type="ORF">GWK47_009644</name>
</gene>
<dbReference type="EMBL" id="JACEEZ010018845">
    <property type="protein sequence ID" value="KAG0716464.1"/>
    <property type="molecule type" value="Genomic_DNA"/>
</dbReference>
<proteinExistence type="predicted"/>
<dbReference type="Proteomes" id="UP000770661">
    <property type="component" value="Unassembled WGS sequence"/>
</dbReference>
<evidence type="ECO:0000313" key="1">
    <source>
        <dbReference type="EMBL" id="KAG0716464.1"/>
    </source>
</evidence>
<protein>
    <submittedName>
        <fullName evidence="1">Uncharacterized protein</fullName>
    </submittedName>
</protein>
<name>A0A8J5CN38_CHIOP</name>